<organism evidence="1 2">
    <name type="scientific">Trapa natans</name>
    <name type="common">Water chestnut</name>
    <dbReference type="NCBI Taxonomy" id="22666"/>
    <lineage>
        <taxon>Eukaryota</taxon>
        <taxon>Viridiplantae</taxon>
        <taxon>Streptophyta</taxon>
        <taxon>Embryophyta</taxon>
        <taxon>Tracheophyta</taxon>
        <taxon>Spermatophyta</taxon>
        <taxon>Magnoliopsida</taxon>
        <taxon>eudicotyledons</taxon>
        <taxon>Gunneridae</taxon>
        <taxon>Pentapetalae</taxon>
        <taxon>rosids</taxon>
        <taxon>malvids</taxon>
        <taxon>Myrtales</taxon>
        <taxon>Lythraceae</taxon>
        <taxon>Trapa</taxon>
    </lineage>
</organism>
<sequence>MDSNVGVRRGGLSEISHGAVDSRRDPLFVFIYIARLDGLTLHQQHPCEGGKLLQLQIPLSLSLLSLHLRVLRLHETVYTDLKVDVTKEHGTGISELGSIL</sequence>
<proteinExistence type="predicted"/>
<evidence type="ECO:0000313" key="1">
    <source>
        <dbReference type="EMBL" id="KAK4794830.1"/>
    </source>
</evidence>
<keyword evidence="2" id="KW-1185">Reference proteome</keyword>
<protein>
    <submittedName>
        <fullName evidence="1">Uncharacterized protein</fullName>
    </submittedName>
</protein>
<accession>A0AAN7MDJ5</accession>
<dbReference type="EMBL" id="JAXQNO010000007">
    <property type="protein sequence ID" value="KAK4794830.1"/>
    <property type="molecule type" value="Genomic_DNA"/>
</dbReference>
<reference evidence="1 2" key="1">
    <citation type="journal article" date="2023" name="Hortic Res">
        <title>Pangenome of water caltrop reveals structural variations and asymmetric subgenome divergence after allopolyploidization.</title>
        <authorList>
            <person name="Zhang X."/>
            <person name="Chen Y."/>
            <person name="Wang L."/>
            <person name="Yuan Y."/>
            <person name="Fang M."/>
            <person name="Shi L."/>
            <person name="Lu R."/>
            <person name="Comes H.P."/>
            <person name="Ma Y."/>
            <person name="Chen Y."/>
            <person name="Huang G."/>
            <person name="Zhou Y."/>
            <person name="Zheng Z."/>
            <person name="Qiu Y."/>
        </authorList>
    </citation>
    <scope>NUCLEOTIDE SEQUENCE [LARGE SCALE GENOMIC DNA]</scope>
    <source>
        <strain evidence="1">F231</strain>
    </source>
</reference>
<gene>
    <name evidence="1" type="ORF">SAY86_012824</name>
</gene>
<dbReference type="Proteomes" id="UP001346149">
    <property type="component" value="Unassembled WGS sequence"/>
</dbReference>
<name>A0AAN7MDJ5_TRANT</name>
<evidence type="ECO:0000313" key="2">
    <source>
        <dbReference type="Proteomes" id="UP001346149"/>
    </source>
</evidence>
<dbReference type="AlphaFoldDB" id="A0AAN7MDJ5"/>
<comment type="caution">
    <text evidence="1">The sequence shown here is derived from an EMBL/GenBank/DDBJ whole genome shotgun (WGS) entry which is preliminary data.</text>
</comment>